<sequence length="85" mass="9495">METYSRTNSRPPRLGGDLVVAKKAKLMDTSTHSLAMELKRLSRPHGPSPPKGCIFLGPFPMAKGQVKFLLVTAHYFTKWDKSSSY</sequence>
<organism evidence="1 2">
    <name type="scientific">Mucuna pruriens</name>
    <name type="common">Velvet bean</name>
    <name type="synonym">Dolichos pruriens</name>
    <dbReference type="NCBI Taxonomy" id="157652"/>
    <lineage>
        <taxon>Eukaryota</taxon>
        <taxon>Viridiplantae</taxon>
        <taxon>Streptophyta</taxon>
        <taxon>Embryophyta</taxon>
        <taxon>Tracheophyta</taxon>
        <taxon>Spermatophyta</taxon>
        <taxon>Magnoliopsida</taxon>
        <taxon>eudicotyledons</taxon>
        <taxon>Gunneridae</taxon>
        <taxon>Pentapetalae</taxon>
        <taxon>rosids</taxon>
        <taxon>fabids</taxon>
        <taxon>Fabales</taxon>
        <taxon>Fabaceae</taxon>
        <taxon>Papilionoideae</taxon>
        <taxon>50 kb inversion clade</taxon>
        <taxon>NPAAA clade</taxon>
        <taxon>indigoferoid/millettioid clade</taxon>
        <taxon>Phaseoleae</taxon>
        <taxon>Mucuna</taxon>
    </lineage>
</organism>
<evidence type="ECO:0000313" key="1">
    <source>
        <dbReference type="EMBL" id="RDX86990.1"/>
    </source>
</evidence>
<dbReference type="EMBL" id="QJKJ01006361">
    <property type="protein sequence ID" value="RDX86990.1"/>
    <property type="molecule type" value="Genomic_DNA"/>
</dbReference>
<proteinExistence type="predicted"/>
<dbReference type="Proteomes" id="UP000257109">
    <property type="component" value="Unassembled WGS sequence"/>
</dbReference>
<gene>
    <name evidence="1" type="ORF">CR513_31593</name>
</gene>
<protein>
    <submittedName>
        <fullName evidence="1">Uncharacterized protein</fullName>
    </submittedName>
</protein>
<evidence type="ECO:0000313" key="2">
    <source>
        <dbReference type="Proteomes" id="UP000257109"/>
    </source>
</evidence>
<name>A0A371G8V4_MUCPR</name>
<accession>A0A371G8V4</accession>
<feature type="non-terminal residue" evidence="1">
    <location>
        <position position="1"/>
    </location>
</feature>
<reference evidence="1" key="1">
    <citation type="submission" date="2018-05" db="EMBL/GenBank/DDBJ databases">
        <title>Draft genome of Mucuna pruriens seed.</title>
        <authorList>
            <person name="Nnadi N.E."/>
            <person name="Vos R."/>
            <person name="Hasami M.H."/>
            <person name="Devisetty U.K."/>
            <person name="Aguiy J.C."/>
        </authorList>
    </citation>
    <scope>NUCLEOTIDE SEQUENCE [LARGE SCALE GENOMIC DNA]</scope>
    <source>
        <strain evidence="1">JCA_2017</strain>
    </source>
</reference>
<comment type="caution">
    <text evidence="1">The sequence shown here is derived from an EMBL/GenBank/DDBJ whole genome shotgun (WGS) entry which is preliminary data.</text>
</comment>
<keyword evidence="2" id="KW-1185">Reference proteome</keyword>
<dbReference type="AlphaFoldDB" id="A0A371G8V4"/>